<dbReference type="Proteomes" id="UP000659697">
    <property type="component" value="Unassembled WGS sequence"/>
</dbReference>
<evidence type="ECO:0000313" key="3">
    <source>
        <dbReference type="Proteomes" id="UP000659697"/>
    </source>
</evidence>
<evidence type="ECO:0000313" key="2">
    <source>
        <dbReference type="EMBL" id="GHG61001.1"/>
    </source>
</evidence>
<name>A0ABQ3KTY3_9ALTE</name>
<gene>
    <name evidence="2" type="ORF">GCM10010919_05020</name>
</gene>
<evidence type="ECO:0000256" key="1">
    <source>
        <dbReference type="SAM" id="SignalP"/>
    </source>
</evidence>
<feature type="chain" id="PRO_5046221281" description="Amino acid ABC transporter substrate-binding protein" evidence="1">
    <location>
        <begin position="21"/>
        <end position="257"/>
    </location>
</feature>
<keyword evidence="3" id="KW-1185">Reference proteome</keyword>
<evidence type="ECO:0008006" key="4">
    <source>
        <dbReference type="Google" id="ProtNLM"/>
    </source>
</evidence>
<organism evidence="2 3">
    <name type="scientific">Alishewanella longhuensis</name>
    <dbReference type="NCBI Taxonomy" id="1091037"/>
    <lineage>
        <taxon>Bacteria</taxon>
        <taxon>Pseudomonadati</taxon>
        <taxon>Pseudomonadota</taxon>
        <taxon>Gammaproteobacteria</taxon>
        <taxon>Alteromonadales</taxon>
        <taxon>Alteromonadaceae</taxon>
        <taxon>Alishewanella</taxon>
    </lineage>
</organism>
<dbReference type="Gene3D" id="3.40.190.10">
    <property type="entry name" value="Periplasmic binding protein-like II"/>
    <property type="match status" value="2"/>
</dbReference>
<dbReference type="EMBL" id="BNAO01000001">
    <property type="protein sequence ID" value="GHG61001.1"/>
    <property type="molecule type" value="Genomic_DNA"/>
</dbReference>
<feature type="signal peptide" evidence="1">
    <location>
        <begin position="1"/>
        <end position="20"/>
    </location>
</feature>
<dbReference type="SUPFAM" id="SSF53850">
    <property type="entry name" value="Periplasmic binding protein-like II"/>
    <property type="match status" value="1"/>
</dbReference>
<proteinExistence type="predicted"/>
<sequence>MLKHLLRATLLLLCSNMAHAQRPLQLCYESFDETPNLPQLQIGNERIAGFHAAVVAHALQQQQLPYQLHRLPWRRCLAEASRGQMDAAIGVGWTAERAENFYFPLQQQLPDTEKRLTFVNYYIYALADSALHWDGEQITGVHYGLAAPKGYVAEHKLKQLGVLQPLDSSIGSGLALVLNNRLDGYVLPGSVAEAQLAEHPQAHKIRKIEPAFLRQDLFLAISKRSSKLDEPSREQLWQQIVISRVTLFANPPLPQVD</sequence>
<accession>A0ABQ3KTY3</accession>
<comment type="caution">
    <text evidence="2">The sequence shown here is derived from an EMBL/GenBank/DDBJ whole genome shotgun (WGS) entry which is preliminary data.</text>
</comment>
<protein>
    <recommendedName>
        <fullName evidence="4">Amino acid ABC transporter substrate-binding protein</fullName>
    </recommendedName>
</protein>
<keyword evidence="1" id="KW-0732">Signal</keyword>
<reference evidence="3" key="1">
    <citation type="journal article" date="2019" name="Int. J. Syst. Evol. Microbiol.">
        <title>The Global Catalogue of Microorganisms (GCM) 10K type strain sequencing project: providing services to taxonomists for standard genome sequencing and annotation.</title>
        <authorList>
            <consortium name="The Broad Institute Genomics Platform"/>
            <consortium name="The Broad Institute Genome Sequencing Center for Infectious Disease"/>
            <person name="Wu L."/>
            <person name="Ma J."/>
        </authorList>
    </citation>
    <scope>NUCLEOTIDE SEQUENCE [LARGE SCALE GENOMIC DNA]</scope>
    <source>
        <strain evidence="3">CGMCC 1.7003</strain>
    </source>
</reference>